<feature type="transmembrane region" description="Helical" evidence="1">
    <location>
        <begin position="57"/>
        <end position="77"/>
    </location>
</feature>
<feature type="transmembrane region" description="Helical" evidence="1">
    <location>
        <begin position="123"/>
        <end position="142"/>
    </location>
</feature>
<evidence type="ECO:0008006" key="4">
    <source>
        <dbReference type="Google" id="ProtNLM"/>
    </source>
</evidence>
<name>A0A1L3NJW5_CLOSG</name>
<evidence type="ECO:0000313" key="3">
    <source>
        <dbReference type="Proteomes" id="UP000182204"/>
    </source>
</evidence>
<dbReference type="Pfam" id="PF06197">
    <property type="entry name" value="DUF998"/>
    <property type="match status" value="1"/>
</dbReference>
<evidence type="ECO:0000256" key="1">
    <source>
        <dbReference type="SAM" id="Phobius"/>
    </source>
</evidence>
<reference evidence="2 3" key="1">
    <citation type="submission" date="2015-11" db="EMBL/GenBank/DDBJ databases">
        <authorList>
            <person name="Hill K.K."/>
            <person name="Shirey T.B."/>
            <person name="Raphael B."/>
            <person name="Daligault H.E."/>
            <person name="Davenport K.W."/>
            <person name="Bruce D.C."/>
            <person name="Foley B.T."/>
            <person name="Johnson S.L."/>
        </authorList>
    </citation>
    <scope>NUCLEOTIDE SEQUENCE [LARGE SCALE GENOMIC DNA]</scope>
    <source>
        <strain evidence="2 3">CDC_1632</strain>
    </source>
</reference>
<proteinExistence type="predicted"/>
<dbReference type="InterPro" id="IPR009339">
    <property type="entry name" value="DUF998"/>
</dbReference>
<dbReference type="EMBL" id="CP013243">
    <property type="protein sequence ID" value="APH16419.1"/>
    <property type="molecule type" value="Genomic_DNA"/>
</dbReference>
<evidence type="ECO:0000313" key="2">
    <source>
        <dbReference type="EMBL" id="APH16419.1"/>
    </source>
</evidence>
<keyword evidence="1" id="KW-0472">Membrane</keyword>
<keyword evidence="1" id="KW-0812">Transmembrane</keyword>
<feature type="transmembrane region" description="Helical" evidence="1">
    <location>
        <begin position="195"/>
        <end position="212"/>
    </location>
</feature>
<gene>
    <name evidence="2" type="ORF">NPD5_861</name>
</gene>
<accession>A0A1L3NJW5</accession>
<dbReference type="RefSeq" id="WP_072584759.1">
    <property type="nucleotide sequence ID" value="NZ_CP013243.1"/>
</dbReference>
<keyword evidence="1" id="KW-1133">Transmembrane helix</keyword>
<protein>
    <recommendedName>
        <fullName evidence="4">DUF998 domain-containing protein</fullName>
    </recommendedName>
</protein>
<feature type="transmembrane region" description="Helical" evidence="1">
    <location>
        <begin position="89"/>
        <end position="111"/>
    </location>
</feature>
<feature type="transmembrane region" description="Helical" evidence="1">
    <location>
        <begin position="12"/>
        <end position="37"/>
    </location>
</feature>
<dbReference type="AlphaFoldDB" id="A0A1L3NJW5"/>
<feature type="transmembrane region" description="Helical" evidence="1">
    <location>
        <begin position="154"/>
        <end position="175"/>
    </location>
</feature>
<organism evidence="2 3">
    <name type="scientific">Clostridium sporogenes</name>
    <dbReference type="NCBI Taxonomy" id="1509"/>
    <lineage>
        <taxon>Bacteria</taxon>
        <taxon>Bacillati</taxon>
        <taxon>Bacillota</taxon>
        <taxon>Clostridia</taxon>
        <taxon>Eubacteriales</taxon>
        <taxon>Clostridiaceae</taxon>
        <taxon>Clostridium</taxon>
    </lineage>
</organism>
<dbReference type="Proteomes" id="UP000182204">
    <property type="component" value="Chromosome"/>
</dbReference>
<sequence length="213" mass="23841">MGSIKIWGLELNWLILIMGAFLEFIVPYILAIFYPKYSHSREVLSALGGKDSPVSKYYNLWLIIWGIIMSFTSITFYKAYSEVSNMLAAIGAIAFILFGVGACILSAMFSVEDRKSIESMEGKIHGIGSGIGFIALAFMPLIISKLAYMKSESLLGMIFIIFFIINIIIFTLFVMSEKDHFSNTVIGLSGLWQRLLLASFYMPLVILAIKNIK</sequence>